<sequence>MGYAAGFPAYGVNMGTIGSVTVRSKPRNYRFRNCMGEAMNSPTNRNLKGCPALLFSSDRKL</sequence>
<comment type="caution">
    <text evidence="1">The sequence shown here is derived from an EMBL/GenBank/DDBJ whole genome shotgun (WGS) entry which is preliminary data.</text>
</comment>
<name>A0AC61QZM6_9FIRM</name>
<dbReference type="Proteomes" id="UP000307720">
    <property type="component" value="Unassembled WGS sequence"/>
</dbReference>
<proteinExistence type="predicted"/>
<evidence type="ECO:0000313" key="1">
    <source>
        <dbReference type="EMBL" id="TGX98626.1"/>
    </source>
</evidence>
<dbReference type="EMBL" id="SRZB01000015">
    <property type="protein sequence ID" value="TGX98626.1"/>
    <property type="molecule type" value="Genomic_DNA"/>
</dbReference>
<evidence type="ECO:0000313" key="2">
    <source>
        <dbReference type="Proteomes" id="UP000307720"/>
    </source>
</evidence>
<protein>
    <submittedName>
        <fullName evidence="1">Uncharacterized protein</fullName>
    </submittedName>
</protein>
<reference evidence="1" key="1">
    <citation type="submission" date="2019-04" db="EMBL/GenBank/DDBJ databases">
        <title>Microbes associate with the intestines of laboratory mice.</title>
        <authorList>
            <person name="Navarre W."/>
            <person name="Wong E."/>
            <person name="Huang K."/>
            <person name="Tropini C."/>
            <person name="Ng K."/>
            <person name="Yu B."/>
        </authorList>
    </citation>
    <scope>NUCLEOTIDE SEQUENCE</scope>
    <source>
        <strain evidence="1">NM72_1-8</strain>
    </source>
</reference>
<gene>
    <name evidence="1" type="ORF">E5357_08120</name>
</gene>
<keyword evidence="2" id="KW-1185">Reference proteome</keyword>
<organism evidence="1 2">
    <name type="scientific">Hominisplanchenecus murintestinalis</name>
    <dbReference type="NCBI Taxonomy" id="2941517"/>
    <lineage>
        <taxon>Bacteria</taxon>
        <taxon>Bacillati</taxon>
        <taxon>Bacillota</taxon>
        <taxon>Clostridia</taxon>
        <taxon>Lachnospirales</taxon>
        <taxon>Lachnospiraceae</taxon>
        <taxon>Hominisplanchenecus</taxon>
    </lineage>
</organism>
<accession>A0AC61QZM6</accession>